<name>A0A078B3D9_STYLE</name>
<accession>A0A078B3D9</accession>
<proteinExistence type="predicted"/>
<evidence type="ECO:0000256" key="1">
    <source>
        <dbReference type="SAM" id="MobiDB-lite"/>
    </source>
</evidence>
<organism evidence="2 3">
    <name type="scientific">Stylonychia lemnae</name>
    <name type="common">Ciliate</name>
    <dbReference type="NCBI Taxonomy" id="5949"/>
    <lineage>
        <taxon>Eukaryota</taxon>
        <taxon>Sar</taxon>
        <taxon>Alveolata</taxon>
        <taxon>Ciliophora</taxon>
        <taxon>Intramacronucleata</taxon>
        <taxon>Spirotrichea</taxon>
        <taxon>Stichotrichia</taxon>
        <taxon>Sporadotrichida</taxon>
        <taxon>Oxytrichidae</taxon>
        <taxon>Stylonychinae</taxon>
        <taxon>Stylonychia</taxon>
    </lineage>
</organism>
<feature type="region of interest" description="Disordered" evidence="1">
    <location>
        <begin position="145"/>
        <end position="183"/>
    </location>
</feature>
<dbReference type="AlphaFoldDB" id="A0A078B3D9"/>
<feature type="compositionally biased region" description="Basic residues" evidence="1">
    <location>
        <begin position="8"/>
        <end position="19"/>
    </location>
</feature>
<dbReference type="InParanoid" id="A0A078B3D9"/>
<reference evidence="2 3" key="1">
    <citation type="submission" date="2014-06" db="EMBL/GenBank/DDBJ databases">
        <authorList>
            <person name="Swart Estienne"/>
        </authorList>
    </citation>
    <scope>NUCLEOTIDE SEQUENCE [LARGE SCALE GENOMIC DNA]</scope>
    <source>
        <strain evidence="2 3">130c</strain>
    </source>
</reference>
<feature type="region of interest" description="Disordered" evidence="1">
    <location>
        <begin position="1"/>
        <end position="33"/>
    </location>
</feature>
<keyword evidence="3" id="KW-1185">Reference proteome</keyword>
<feature type="compositionally biased region" description="Polar residues" evidence="1">
    <location>
        <begin position="22"/>
        <end position="33"/>
    </location>
</feature>
<feature type="region of interest" description="Disordered" evidence="1">
    <location>
        <begin position="811"/>
        <end position="840"/>
    </location>
</feature>
<feature type="compositionally biased region" description="Polar residues" evidence="1">
    <location>
        <begin position="156"/>
        <end position="183"/>
    </location>
</feature>
<evidence type="ECO:0000313" key="2">
    <source>
        <dbReference type="EMBL" id="CDW87752.1"/>
    </source>
</evidence>
<dbReference type="EMBL" id="CCKQ01015904">
    <property type="protein sequence ID" value="CDW87752.1"/>
    <property type="molecule type" value="Genomic_DNA"/>
</dbReference>
<protein>
    <submittedName>
        <fullName evidence="2">Uncharacterized protein</fullName>
    </submittedName>
</protein>
<feature type="compositionally biased region" description="Polar residues" evidence="1">
    <location>
        <begin position="812"/>
        <end position="833"/>
    </location>
</feature>
<evidence type="ECO:0000313" key="3">
    <source>
        <dbReference type="Proteomes" id="UP000039865"/>
    </source>
</evidence>
<gene>
    <name evidence="2" type="primary">Contig17145.g18270</name>
    <name evidence="2" type="ORF">STYLEM_16864</name>
</gene>
<dbReference type="Proteomes" id="UP000039865">
    <property type="component" value="Unassembled WGS sequence"/>
</dbReference>
<sequence>MSEEIKIKVKRSVSQRKGRQQAGHNQSLGGSIQHQNDIVNIKINQSKINASGAKQAQAMAQSQAFNKSMIEISQLIQGMTIDSNSGFGNQSNLTGQHSSKMFLRARKNKNTAQLMNQTISYGVGNSQQHQSMLNQTGILIRNHKSRLRKQTRRELQSTVGMTDGNQISIPRNVQQSYDQSPSPTRFIKSKARIKNLIAKDKESNNNENTLIDQSNSSLQIHRSKLDQIKVSQKFASFASRNNTLIKKNSALTEHSNVSNMIIRPQSQFGGVAGRVHQKGQLGQSSSIDRTYTAVKSKQRVRIQNRTTLDVINMSVEKSILQDQTQYGASQLSSAINNQKNPAKAAYDNEYNQSQMSYLDQYVKREKNSLSPFTKLTNSQTNREIKSLNYKLMRVITTDDYHTILQPFRPNEIEVIEQTSILCKINVRGNMSPARFFITFKNEMTAMNQTISTGSIGINRRVQKLPDLKVYLSSYHKEPNEHHNEKFFANSGWLLYNSVCFISLGQQRFLAIQEKLASSLGIDFAFARGRRRHQNNTIRQGFKMIIRVMLQILLQRTNLLYLIGIALRVKEDLSSLSKCNKRLTWHYKEKRNLKLKSGRKIYLAYTNGTLQDKKYFDRNILMTQYRNQDIRKRPKIKAIYEKFSDCKRQIDIKRRMKYAAKFLMRISKKFFTKFAKTYQQRAHKKAQLIMHIQHSYRNRCQCLDNRKNFLISYFDKERAFLVKFYIQKKSKRSKHLVKRLNLIDQDVRDKILKIYFEKCTFDYSVKFNQWRIKMHGENSGVDQESMITRNEMLLQKEQLLFQGTEVVEEDQTAAASKLSSGNSGTKSASESIPSSPLRRQRVQTFRYKKGTSTNDTRKGSDMPPIFLSMPSREVLHKLVIKATEFKTIDDLNNTIK</sequence>